<protein>
    <recommendedName>
        <fullName evidence="5">Cold shock CspA family protein</fullName>
    </recommendedName>
</protein>
<evidence type="ECO:0000313" key="1">
    <source>
        <dbReference type="EMBL" id="GGE41431.1"/>
    </source>
</evidence>
<dbReference type="EMBL" id="BMJO01000001">
    <property type="protein sequence ID" value="GGE41431.1"/>
    <property type="molecule type" value="Genomic_DNA"/>
</dbReference>
<dbReference type="Proteomes" id="UP000622648">
    <property type="component" value="Unassembled WGS sequence"/>
</dbReference>
<reference evidence="4" key="2">
    <citation type="journal article" date="2019" name="Int. J. Syst. Evol. Microbiol.">
        <title>The Global Catalogue of Microorganisms (GCM) 10K type strain sequencing project: providing services to taxonomists for standard genome sequencing and annotation.</title>
        <authorList>
            <consortium name="The Broad Institute Genomics Platform"/>
            <consortium name="The Broad Institute Genome Sequencing Center for Infectious Disease"/>
            <person name="Wu L."/>
            <person name="Ma J."/>
        </authorList>
    </citation>
    <scope>NUCLEOTIDE SEQUENCE [LARGE SCALE GENOMIC DNA]</scope>
    <source>
        <strain evidence="4">CGMCC 1.15644</strain>
    </source>
</reference>
<evidence type="ECO:0008006" key="5">
    <source>
        <dbReference type="Google" id="ProtNLM"/>
    </source>
</evidence>
<proteinExistence type="predicted"/>
<organism evidence="2 3">
    <name type="scientific">Pedobacter psychrotolerans</name>
    <dbReference type="NCBI Taxonomy" id="1843235"/>
    <lineage>
        <taxon>Bacteria</taxon>
        <taxon>Pseudomonadati</taxon>
        <taxon>Bacteroidota</taxon>
        <taxon>Sphingobacteriia</taxon>
        <taxon>Sphingobacteriales</taxon>
        <taxon>Sphingobacteriaceae</taxon>
        <taxon>Pedobacter</taxon>
    </lineage>
</organism>
<dbReference type="Gene3D" id="2.40.50.140">
    <property type="entry name" value="Nucleic acid-binding proteins"/>
    <property type="match status" value="1"/>
</dbReference>
<sequence length="74" mass="8140">MRSGFIISISKTAGIGLIRDSNNQKIRFHVEDTNGVPNKGDLVTFEISFKNWSLAATNVMVLHPPKESAQDALI</sequence>
<dbReference type="OrthoDB" id="773333at2"/>
<evidence type="ECO:0000313" key="4">
    <source>
        <dbReference type="Proteomes" id="UP000622648"/>
    </source>
</evidence>
<reference evidence="2 3" key="3">
    <citation type="submission" date="2019-03" db="EMBL/GenBank/DDBJ databases">
        <title>Genomic Encyclopedia of Type Strains, Phase IV (KMG-IV): sequencing the most valuable type-strain genomes for metagenomic binning, comparative biology and taxonomic classification.</title>
        <authorList>
            <person name="Goeker M."/>
        </authorList>
    </citation>
    <scope>NUCLEOTIDE SEQUENCE [LARGE SCALE GENOMIC DNA]</scope>
    <source>
        <strain evidence="2 3">DSM 103236</strain>
    </source>
</reference>
<name>A0A4R2HP87_9SPHI</name>
<dbReference type="RefSeq" id="WP_132529341.1">
    <property type="nucleotide sequence ID" value="NZ_BMJO01000001.1"/>
</dbReference>
<keyword evidence="4" id="KW-1185">Reference proteome</keyword>
<dbReference type="EMBL" id="SLWO01000001">
    <property type="protein sequence ID" value="TCO31204.1"/>
    <property type="molecule type" value="Genomic_DNA"/>
</dbReference>
<accession>A0A4R2HP87</accession>
<dbReference type="SUPFAM" id="SSF50249">
    <property type="entry name" value="Nucleic acid-binding proteins"/>
    <property type="match status" value="1"/>
</dbReference>
<reference evidence="1" key="4">
    <citation type="submission" date="2024-05" db="EMBL/GenBank/DDBJ databases">
        <authorList>
            <person name="Sun Q."/>
            <person name="Zhou Y."/>
        </authorList>
    </citation>
    <scope>NUCLEOTIDE SEQUENCE</scope>
    <source>
        <strain evidence="1">CGMCC 1.15644</strain>
    </source>
</reference>
<evidence type="ECO:0000313" key="3">
    <source>
        <dbReference type="Proteomes" id="UP000295684"/>
    </source>
</evidence>
<comment type="caution">
    <text evidence="2">The sequence shown here is derived from an EMBL/GenBank/DDBJ whole genome shotgun (WGS) entry which is preliminary data.</text>
</comment>
<evidence type="ECO:0000313" key="2">
    <source>
        <dbReference type="EMBL" id="TCO31204.1"/>
    </source>
</evidence>
<gene>
    <name evidence="2" type="ORF">EV200_101652</name>
    <name evidence="1" type="ORF">GCM10011413_04140</name>
</gene>
<dbReference type="Proteomes" id="UP000295684">
    <property type="component" value="Unassembled WGS sequence"/>
</dbReference>
<reference evidence="1" key="1">
    <citation type="journal article" date="2014" name="Int. J. Syst. Evol. Microbiol.">
        <title>Complete genome of a new Firmicutes species belonging to the dominant human colonic microbiota ('Ruminococcus bicirculans') reveals two chromosomes and a selective capacity to utilize plant glucans.</title>
        <authorList>
            <consortium name="NISC Comparative Sequencing Program"/>
            <person name="Wegmann U."/>
            <person name="Louis P."/>
            <person name="Goesmann A."/>
            <person name="Henrissat B."/>
            <person name="Duncan S.H."/>
            <person name="Flint H.J."/>
        </authorList>
    </citation>
    <scope>NUCLEOTIDE SEQUENCE</scope>
    <source>
        <strain evidence="1">CGMCC 1.15644</strain>
    </source>
</reference>
<dbReference type="InterPro" id="IPR012340">
    <property type="entry name" value="NA-bd_OB-fold"/>
</dbReference>
<dbReference type="AlphaFoldDB" id="A0A4R2HP87"/>